<dbReference type="PANTHER" id="PTHR31316">
    <property type="entry name" value="BETA-GLUCOSIDASE-LIKE PROTEIN NCA3, MITOCHONDRIAL-RELATED"/>
    <property type="match status" value="1"/>
</dbReference>
<sequence>MKGFIRTAVAAAVVAGVVAQPHNHGHGHLHRHHARKHDQAGIEKREGTTVVVTEVVEGPTVVKYVLDGQVIDQSKAEDGIAEGQYLVVGSSRPSFSAPPPAVSTSIAPPERGGQFFEKPTSTSSVEESKPTTTATPSSSSAPPPPPPASSTAAVAPPKKPSGGTGLNAEFPSGKVPCSEVPTDYGAIRIPWSPTRGWTTLAKIRWTKGVAFDNIVTPIKGTCEPEMMCSYACPPGYQKTQWPEEQGATGQSVGGLWCNKDGFLELTRPEYKTLCEPGAGGVYVRNELDDNAAVCRTDYPGNENMIIPVDTYPGNTYPLTNPDSSKYYVWQGKPTTAQYYVNNAGVEVEEACTWKSQKFPDSAGNWSPTNIGVGKSVHGETFISIFPNLPTSHAILNFDIEITGDISGKCSLKSGVYSGHNGCTVGLKAGGTATIVFKKSGSS</sequence>
<proteinExistence type="inferred from homology"/>
<dbReference type="EMBL" id="MU864372">
    <property type="protein sequence ID" value="KAK4189728.1"/>
    <property type="molecule type" value="Genomic_DNA"/>
</dbReference>
<reference evidence="13" key="2">
    <citation type="submission" date="2023-05" db="EMBL/GenBank/DDBJ databases">
        <authorList>
            <consortium name="Lawrence Berkeley National Laboratory"/>
            <person name="Steindorff A."/>
            <person name="Hensen N."/>
            <person name="Bonometti L."/>
            <person name="Westerberg I."/>
            <person name="Brannstrom I.O."/>
            <person name="Guillou S."/>
            <person name="Cros-Aarteil S."/>
            <person name="Calhoun S."/>
            <person name="Haridas S."/>
            <person name="Kuo A."/>
            <person name="Mondo S."/>
            <person name="Pangilinan J."/>
            <person name="Riley R."/>
            <person name="Labutti K."/>
            <person name="Andreopoulos B."/>
            <person name="Lipzen A."/>
            <person name="Chen C."/>
            <person name="Yanf M."/>
            <person name="Daum C."/>
            <person name="Ng V."/>
            <person name="Clum A."/>
            <person name="Ohm R."/>
            <person name="Martin F."/>
            <person name="Silar P."/>
            <person name="Natvig D."/>
            <person name="Lalanne C."/>
            <person name="Gautier V."/>
            <person name="Ament-Velasquez S.L."/>
            <person name="Kruys A."/>
            <person name="Hutchinson M.I."/>
            <person name="Powell A.J."/>
            <person name="Barry K."/>
            <person name="Miller A.N."/>
            <person name="Grigoriev I.V."/>
            <person name="Debuchy R."/>
            <person name="Gladieux P."/>
            <person name="Thoren M.H."/>
            <person name="Johannesson H."/>
        </authorList>
    </citation>
    <scope>NUCLEOTIDE SEQUENCE</scope>
    <source>
        <strain evidence="13">PSN309</strain>
    </source>
</reference>
<evidence type="ECO:0000256" key="2">
    <source>
        <dbReference type="ARBA" id="ARBA00010579"/>
    </source>
</evidence>
<organism evidence="13 14">
    <name type="scientific">Podospora australis</name>
    <dbReference type="NCBI Taxonomy" id="1536484"/>
    <lineage>
        <taxon>Eukaryota</taxon>
        <taxon>Fungi</taxon>
        <taxon>Dikarya</taxon>
        <taxon>Ascomycota</taxon>
        <taxon>Pezizomycotina</taxon>
        <taxon>Sordariomycetes</taxon>
        <taxon>Sordariomycetidae</taxon>
        <taxon>Sordariales</taxon>
        <taxon>Podosporaceae</taxon>
        <taxon>Podospora</taxon>
    </lineage>
</organism>
<keyword evidence="6" id="KW-0378">Hydrolase</keyword>
<evidence type="ECO:0000313" key="13">
    <source>
        <dbReference type="EMBL" id="KAK4189728.1"/>
    </source>
</evidence>
<gene>
    <name evidence="13" type="ORF">QBC35DRAFT_449974</name>
</gene>
<evidence type="ECO:0000256" key="8">
    <source>
        <dbReference type="ARBA" id="ARBA00023295"/>
    </source>
</evidence>
<keyword evidence="14" id="KW-1185">Reference proteome</keyword>
<feature type="compositionally biased region" description="Basic residues" evidence="11">
    <location>
        <begin position="23"/>
        <end position="36"/>
    </location>
</feature>
<evidence type="ECO:0000256" key="1">
    <source>
        <dbReference type="ARBA" id="ARBA00004191"/>
    </source>
</evidence>
<evidence type="ECO:0000256" key="11">
    <source>
        <dbReference type="SAM" id="MobiDB-lite"/>
    </source>
</evidence>
<keyword evidence="4" id="KW-0964">Secreted</keyword>
<feature type="signal peptide" evidence="12">
    <location>
        <begin position="1"/>
        <end position="19"/>
    </location>
</feature>
<dbReference type="PANTHER" id="PTHR31316:SF0">
    <property type="entry name" value="SECRETED BETA-GLUCOSIDASE SIM1-RELATED"/>
    <property type="match status" value="1"/>
</dbReference>
<keyword evidence="8" id="KW-0326">Glycosidase</keyword>
<dbReference type="GO" id="GO:0009277">
    <property type="term" value="C:fungal-type cell wall"/>
    <property type="evidence" value="ECO:0007669"/>
    <property type="project" value="TreeGrafter"/>
</dbReference>
<feature type="region of interest" description="Disordered" evidence="11">
    <location>
        <begin position="91"/>
        <end position="174"/>
    </location>
</feature>
<dbReference type="GO" id="GO:0031505">
    <property type="term" value="P:fungal-type cell wall organization"/>
    <property type="evidence" value="ECO:0007669"/>
    <property type="project" value="TreeGrafter"/>
</dbReference>
<evidence type="ECO:0000256" key="10">
    <source>
        <dbReference type="ARBA" id="ARBA00023326"/>
    </source>
</evidence>
<dbReference type="AlphaFoldDB" id="A0AAN7AJQ8"/>
<evidence type="ECO:0000256" key="9">
    <source>
        <dbReference type="ARBA" id="ARBA00023316"/>
    </source>
</evidence>
<keyword evidence="10" id="KW-0624">Polysaccharide degradation</keyword>
<evidence type="ECO:0000256" key="6">
    <source>
        <dbReference type="ARBA" id="ARBA00022801"/>
    </source>
</evidence>
<dbReference type="GO" id="GO:0016798">
    <property type="term" value="F:hydrolase activity, acting on glycosyl bonds"/>
    <property type="evidence" value="ECO:0007669"/>
    <property type="project" value="UniProtKB-KW"/>
</dbReference>
<keyword evidence="3" id="KW-0134">Cell wall</keyword>
<evidence type="ECO:0000256" key="4">
    <source>
        <dbReference type="ARBA" id="ARBA00022525"/>
    </source>
</evidence>
<evidence type="ECO:0000313" key="14">
    <source>
        <dbReference type="Proteomes" id="UP001302126"/>
    </source>
</evidence>
<feature type="chain" id="PRO_5042910571" evidence="12">
    <location>
        <begin position="20"/>
        <end position="442"/>
    </location>
</feature>
<name>A0AAN7AJQ8_9PEZI</name>
<dbReference type="GO" id="GO:0000272">
    <property type="term" value="P:polysaccharide catabolic process"/>
    <property type="evidence" value="ECO:0007669"/>
    <property type="project" value="UniProtKB-KW"/>
</dbReference>
<dbReference type="GO" id="GO:0009986">
    <property type="term" value="C:cell surface"/>
    <property type="evidence" value="ECO:0007669"/>
    <property type="project" value="TreeGrafter"/>
</dbReference>
<evidence type="ECO:0000256" key="3">
    <source>
        <dbReference type="ARBA" id="ARBA00022512"/>
    </source>
</evidence>
<comment type="subcellular location">
    <subcellularLocation>
        <location evidence="1">Secreted</location>
        <location evidence="1">Cell wall</location>
    </subcellularLocation>
</comment>
<reference evidence="13" key="1">
    <citation type="journal article" date="2023" name="Mol. Phylogenet. Evol.">
        <title>Genome-scale phylogeny and comparative genomics of the fungal order Sordariales.</title>
        <authorList>
            <person name="Hensen N."/>
            <person name="Bonometti L."/>
            <person name="Westerberg I."/>
            <person name="Brannstrom I.O."/>
            <person name="Guillou S."/>
            <person name="Cros-Aarteil S."/>
            <person name="Calhoun S."/>
            <person name="Haridas S."/>
            <person name="Kuo A."/>
            <person name="Mondo S."/>
            <person name="Pangilinan J."/>
            <person name="Riley R."/>
            <person name="LaButti K."/>
            <person name="Andreopoulos B."/>
            <person name="Lipzen A."/>
            <person name="Chen C."/>
            <person name="Yan M."/>
            <person name="Daum C."/>
            <person name="Ng V."/>
            <person name="Clum A."/>
            <person name="Steindorff A."/>
            <person name="Ohm R.A."/>
            <person name="Martin F."/>
            <person name="Silar P."/>
            <person name="Natvig D.O."/>
            <person name="Lalanne C."/>
            <person name="Gautier V."/>
            <person name="Ament-Velasquez S.L."/>
            <person name="Kruys A."/>
            <person name="Hutchinson M.I."/>
            <person name="Powell A.J."/>
            <person name="Barry K."/>
            <person name="Miller A.N."/>
            <person name="Grigoriev I.V."/>
            <person name="Debuchy R."/>
            <person name="Gladieux P."/>
            <person name="Hiltunen Thoren M."/>
            <person name="Johannesson H."/>
        </authorList>
    </citation>
    <scope>NUCLEOTIDE SEQUENCE</scope>
    <source>
        <strain evidence="13">PSN309</strain>
    </source>
</reference>
<keyword evidence="9" id="KW-0961">Cell wall biogenesis/degradation</keyword>
<feature type="compositionally biased region" description="Low complexity" evidence="11">
    <location>
        <begin position="130"/>
        <end position="140"/>
    </location>
</feature>
<feature type="region of interest" description="Disordered" evidence="11">
    <location>
        <begin position="23"/>
        <end position="45"/>
    </location>
</feature>
<comment type="caution">
    <text evidence="13">The sequence shown here is derived from an EMBL/GenBank/DDBJ whole genome shotgun (WGS) entry which is preliminary data.</text>
</comment>
<protein>
    <submittedName>
        <fullName evidence="13">Septation protein SUN4</fullName>
    </submittedName>
</protein>
<accession>A0AAN7AJQ8</accession>
<comment type="similarity">
    <text evidence="2">Belongs to the SUN family.</text>
</comment>
<evidence type="ECO:0000256" key="7">
    <source>
        <dbReference type="ARBA" id="ARBA00023277"/>
    </source>
</evidence>
<keyword evidence="5 12" id="KW-0732">Signal</keyword>
<dbReference type="InterPro" id="IPR005556">
    <property type="entry name" value="SUN"/>
</dbReference>
<dbReference type="Proteomes" id="UP001302126">
    <property type="component" value="Unassembled WGS sequence"/>
</dbReference>
<evidence type="ECO:0000256" key="5">
    <source>
        <dbReference type="ARBA" id="ARBA00022729"/>
    </source>
</evidence>
<evidence type="ECO:0000256" key="12">
    <source>
        <dbReference type="SAM" id="SignalP"/>
    </source>
</evidence>
<dbReference type="InterPro" id="IPR051526">
    <property type="entry name" value="Beta-Glucosidase_SUN"/>
</dbReference>
<keyword evidence="7" id="KW-0119">Carbohydrate metabolism</keyword>
<dbReference type="Pfam" id="PF03856">
    <property type="entry name" value="SUN"/>
    <property type="match status" value="1"/>
</dbReference>